<feature type="transmembrane region" description="Helical" evidence="4">
    <location>
        <begin position="973"/>
        <end position="995"/>
    </location>
</feature>
<protein>
    <recommendedName>
        <fullName evidence="7">Cytochrome P450</fullName>
    </recommendedName>
</protein>
<feature type="transmembrane region" description="Helical" evidence="4">
    <location>
        <begin position="892"/>
        <end position="914"/>
    </location>
</feature>
<keyword evidence="1" id="KW-0479">Metal-binding</keyword>
<dbReference type="CDD" id="cd11070">
    <property type="entry name" value="CYP56-like"/>
    <property type="match status" value="1"/>
</dbReference>
<sequence length="1001" mass="111335">MLSALYVLAGAVLAYGALTYFNGLRSHIAAARRSGLPYIVTPISPFSHYWLLMFWIWTPIIKTLPKSWWESWIDIMQPDWSYRLLREPWNRLGDTFLVVTPFKTIMWTSSAEAIHQVTARREAFPKETSAYEILAIFGRNMLTTEGAEWKMHRKGVSPSFNERNAAYIFGESIHQTQGLISHWMGDDAEDKQRTSSATIDTIEHDTMTLALNIIAHVGFGLRFFWPGQKLPDDLSVQNKKYASFEPPEGHSLTFVDSLATVLDRILLLLLIPQWLLRYLPFKATKEALVAYKNYDKYMQEFLEDKIEEAQRGASSDGMDIMGQLVRATYGGLGKSEKKADEPLKMSDEMIKGNAFIIIVAGHETTANTLHFTLCELANNPAAQRALQADVDRLFGRDSDPLTWDYEKKISALCASNVAACMNETLRLTPSVVDIPKHVSPGQDQAITLNGDKHVLPEKAMIVLNTVGVHRSPKYWPTKQKGGASGEENDLDEFLPERWYRPSLTKAAEAQEDDEAEDFGGFKGRDTSEQLYRPVRGSFVPFSDGARSCLGRRIAQVEMLAALAVLFQKYSVELAVDEWASDEEVAGMTLEERKEVYEKARTKSRDTIRQATSVLTLKLHGKLKVPVRLVKRGEERTSAYRTQLTSITTSSHPLRDHKNPANGTDIMSSSSNSFLRGQRKSDLLELAETVGLQNTDGLKKSDLEVALDDFLAENSNQFSKNPATLPYYQARARAIGSPVKKEAPPPAEAPKTAKRRAAKAAEQNIAATAGDDSELALTSATPGRALSLARRIPLPASPADVARVVDERTLALRERVVTLYEDSGVKDVAYNTRDSLSTVTSILFCINAFELYHLRKEILSDRYAFTIPAIAALGTSDYPVEVPDMFLLLTSSFWNPALLWAFTSVVVPAFFGFYFNLSAAHSQPGRGRRSAQPENVVDPLTFSIAKAVITYVVYQQGVTFGGWVDQTSVARINSAVYGGWKGVIVGAAITGIASFYDAVLRK</sequence>
<dbReference type="PANTHER" id="PTHR41807:SF1">
    <property type="entry name" value="GLUTATHIONE TRANSFERASE 3"/>
    <property type="match status" value="1"/>
</dbReference>
<keyword evidence="2" id="KW-0408">Iron</keyword>
<dbReference type="EMBL" id="JBAWTH010000181">
    <property type="protein sequence ID" value="KAL2273572.1"/>
    <property type="molecule type" value="Genomic_DNA"/>
</dbReference>
<evidence type="ECO:0000313" key="6">
    <source>
        <dbReference type="Proteomes" id="UP001600888"/>
    </source>
</evidence>
<dbReference type="InterPro" id="IPR002401">
    <property type="entry name" value="Cyt_P450_E_grp-I"/>
</dbReference>
<accession>A0ABR4DVG4</accession>
<dbReference type="InterPro" id="IPR001128">
    <property type="entry name" value="Cyt_P450"/>
</dbReference>
<dbReference type="SUPFAM" id="SSF48264">
    <property type="entry name" value="Cytochrome P450"/>
    <property type="match status" value="1"/>
</dbReference>
<keyword evidence="4" id="KW-1133">Transmembrane helix</keyword>
<evidence type="ECO:0000256" key="4">
    <source>
        <dbReference type="SAM" id="Phobius"/>
    </source>
</evidence>
<evidence type="ECO:0000313" key="5">
    <source>
        <dbReference type="EMBL" id="KAL2273572.1"/>
    </source>
</evidence>
<dbReference type="PRINTS" id="PR00385">
    <property type="entry name" value="P450"/>
</dbReference>
<keyword evidence="4" id="KW-0812">Transmembrane</keyword>
<dbReference type="InterPro" id="IPR017972">
    <property type="entry name" value="Cyt_P450_CS"/>
</dbReference>
<dbReference type="PANTHER" id="PTHR41807">
    <property type="entry name" value="GLUTATHIONE TRANSFERASE 3"/>
    <property type="match status" value="1"/>
</dbReference>
<dbReference type="InterPro" id="IPR038872">
    <property type="entry name" value="Put_GTT3"/>
</dbReference>
<dbReference type="PROSITE" id="PS00086">
    <property type="entry name" value="CYTOCHROME_P450"/>
    <property type="match status" value="1"/>
</dbReference>
<keyword evidence="6" id="KW-1185">Reference proteome</keyword>
<evidence type="ECO:0008006" key="7">
    <source>
        <dbReference type="Google" id="ProtNLM"/>
    </source>
</evidence>
<comment type="caution">
    <text evidence="5">The sequence shown here is derived from an EMBL/GenBank/DDBJ whole genome shotgun (WGS) entry which is preliminary data.</text>
</comment>
<dbReference type="Pfam" id="PF00067">
    <property type="entry name" value="p450"/>
    <property type="match status" value="1"/>
</dbReference>
<feature type="transmembrane region" description="Helical" evidence="4">
    <location>
        <begin position="36"/>
        <end position="57"/>
    </location>
</feature>
<dbReference type="Gene3D" id="1.10.630.10">
    <property type="entry name" value="Cytochrome P450"/>
    <property type="match status" value="1"/>
</dbReference>
<dbReference type="InterPro" id="IPR036396">
    <property type="entry name" value="Cyt_P450_sf"/>
</dbReference>
<proteinExistence type="predicted"/>
<evidence type="ECO:0000256" key="3">
    <source>
        <dbReference type="SAM" id="MobiDB-lite"/>
    </source>
</evidence>
<dbReference type="PRINTS" id="PR00463">
    <property type="entry name" value="EP450I"/>
</dbReference>
<dbReference type="Proteomes" id="UP001600888">
    <property type="component" value="Unassembled WGS sequence"/>
</dbReference>
<feature type="transmembrane region" description="Helical" evidence="4">
    <location>
        <begin position="6"/>
        <end position="24"/>
    </location>
</feature>
<organism evidence="5 6">
    <name type="scientific">Diaporthe vaccinii</name>
    <dbReference type="NCBI Taxonomy" id="105482"/>
    <lineage>
        <taxon>Eukaryota</taxon>
        <taxon>Fungi</taxon>
        <taxon>Dikarya</taxon>
        <taxon>Ascomycota</taxon>
        <taxon>Pezizomycotina</taxon>
        <taxon>Sordariomycetes</taxon>
        <taxon>Sordariomycetidae</taxon>
        <taxon>Diaporthales</taxon>
        <taxon>Diaporthaceae</taxon>
        <taxon>Diaporthe</taxon>
        <taxon>Diaporthe eres species complex</taxon>
    </lineage>
</organism>
<keyword evidence="4" id="KW-0472">Membrane</keyword>
<feature type="region of interest" description="Disordered" evidence="3">
    <location>
        <begin position="735"/>
        <end position="756"/>
    </location>
</feature>
<name>A0ABR4DVG4_9PEZI</name>
<evidence type="ECO:0000256" key="2">
    <source>
        <dbReference type="ARBA" id="ARBA00023004"/>
    </source>
</evidence>
<gene>
    <name evidence="5" type="ORF">FJTKL_04418</name>
</gene>
<evidence type="ECO:0000256" key="1">
    <source>
        <dbReference type="ARBA" id="ARBA00022723"/>
    </source>
</evidence>
<reference evidence="5 6" key="1">
    <citation type="submission" date="2024-03" db="EMBL/GenBank/DDBJ databases">
        <title>A high-quality draft genome sequence of Diaporthe vaccinii, a causative agent of upright dieback and viscid rot disease in cranberry plants.</title>
        <authorList>
            <person name="Sarrasin M."/>
            <person name="Lang B.F."/>
            <person name="Burger G."/>
        </authorList>
    </citation>
    <scope>NUCLEOTIDE SEQUENCE [LARGE SCALE GENOMIC DNA]</scope>
    <source>
        <strain evidence="5 6">IS7</strain>
    </source>
</reference>